<sequence length="282" mass="31529">MFGDNAKRYPGAATTTSLQPILGGNLEARAVIWCPHILHASSTSGNIDADMGILDMAYNRLSVSHGNDIAESSTSFRPRAGPFLSRRTRNWPRFEVSMIFPMFSFWLLSSLYGSLHCLAWNAHFPSRSEGILWQVSSITLLVGGFPILICFFMYKMCQWHKYHDIPPAQEIGDDGVITDVGGQGIQLTWAVRRWRILVSKVLRRMPGALIHKGMADRLLLNNGKGVPRFIDRILPGMAVSFAAFVLIARTYLVVECFIQLAHLPPGPVFTLPVWSVYFPHIG</sequence>
<reference evidence="2" key="1">
    <citation type="journal article" date="2023" name="Mol. Phylogenet. Evol.">
        <title>Genome-scale phylogeny and comparative genomics of the fungal order Sordariales.</title>
        <authorList>
            <person name="Hensen N."/>
            <person name="Bonometti L."/>
            <person name="Westerberg I."/>
            <person name="Brannstrom I.O."/>
            <person name="Guillou S."/>
            <person name="Cros-Aarteil S."/>
            <person name="Calhoun S."/>
            <person name="Haridas S."/>
            <person name="Kuo A."/>
            <person name="Mondo S."/>
            <person name="Pangilinan J."/>
            <person name="Riley R."/>
            <person name="LaButti K."/>
            <person name="Andreopoulos B."/>
            <person name="Lipzen A."/>
            <person name="Chen C."/>
            <person name="Yan M."/>
            <person name="Daum C."/>
            <person name="Ng V."/>
            <person name="Clum A."/>
            <person name="Steindorff A."/>
            <person name="Ohm R.A."/>
            <person name="Martin F."/>
            <person name="Silar P."/>
            <person name="Natvig D.O."/>
            <person name="Lalanne C."/>
            <person name="Gautier V."/>
            <person name="Ament-Velasquez S.L."/>
            <person name="Kruys A."/>
            <person name="Hutchinson M.I."/>
            <person name="Powell A.J."/>
            <person name="Barry K."/>
            <person name="Miller A.N."/>
            <person name="Grigoriev I.V."/>
            <person name="Debuchy R."/>
            <person name="Gladieux P."/>
            <person name="Hiltunen Thoren M."/>
            <person name="Johannesson H."/>
        </authorList>
    </citation>
    <scope>NUCLEOTIDE SEQUENCE</scope>
    <source>
        <strain evidence="2">CBS 955.72</strain>
    </source>
</reference>
<feature type="transmembrane region" description="Helical" evidence="1">
    <location>
        <begin position="233"/>
        <end position="254"/>
    </location>
</feature>
<feature type="transmembrane region" description="Helical" evidence="1">
    <location>
        <begin position="132"/>
        <end position="154"/>
    </location>
</feature>
<keyword evidence="1" id="KW-0812">Transmembrane</keyword>
<accession>A0AAJ0MEW2</accession>
<dbReference type="Proteomes" id="UP001275084">
    <property type="component" value="Unassembled WGS sequence"/>
</dbReference>
<proteinExistence type="predicted"/>
<organism evidence="2 3">
    <name type="scientific">Lasiosphaeria hispida</name>
    <dbReference type="NCBI Taxonomy" id="260671"/>
    <lineage>
        <taxon>Eukaryota</taxon>
        <taxon>Fungi</taxon>
        <taxon>Dikarya</taxon>
        <taxon>Ascomycota</taxon>
        <taxon>Pezizomycotina</taxon>
        <taxon>Sordariomycetes</taxon>
        <taxon>Sordariomycetidae</taxon>
        <taxon>Sordariales</taxon>
        <taxon>Lasiosphaeriaceae</taxon>
        <taxon>Lasiosphaeria</taxon>
    </lineage>
</organism>
<keyword evidence="1" id="KW-0472">Membrane</keyword>
<evidence type="ECO:0000313" key="2">
    <source>
        <dbReference type="EMBL" id="KAK3353858.1"/>
    </source>
</evidence>
<comment type="caution">
    <text evidence="2">The sequence shown here is derived from an EMBL/GenBank/DDBJ whole genome shotgun (WGS) entry which is preliminary data.</text>
</comment>
<dbReference type="EMBL" id="JAUIQD010000004">
    <property type="protein sequence ID" value="KAK3353858.1"/>
    <property type="molecule type" value="Genomic_DNA"/>
</dbReference>
<reference evidence="2" key="2">
    <citation type="submission" date="2023-06" db="EMBL/GenBank/DDBJ databases">
        <authorList>
            <consortium name="Lawrence Berkeley National Laboratory"/>
            <person name="Haridas S."/>
            <person name="Hensen N."/>
            <person name="Bonometti L."/>
            <person name="Westerberg I."/>
            <person name="Brannstrom I.O."/>
            <person name="Guillou S."/>
            <person name="Cros-Aarteil S."/>
            <person name="Calhoun S."/>
            <person name="Kuo A."/>
            <person name="Mondo S."/>
            <person name="Pangilinan J."/>
            <person name="Riley R."/>
            <person name="Labutti K."/>
            <person name="Andreopoulos B."/>
            <person name="Lipzen A."/>
            <person name="Chen C."/>
            <person name="Yanf M."/>
            <person name="Daum C."/>
            <person name="Ng V."/>
            <person name="Clum A."/>
            <person name="Steindorff A."/>
            <person name="Ohm R."/>
            <person name="Martin F."/>
            <person name="Silar P."/>
            <person name="Natvig D."/>
            <person name="Lalanne C."/>
            <person name="Gautier V."/>
            <person name="Ament-Velasquez S.L."/>
            <person name="Kruys A."/>
            <person name="Hutchinson M.I."/>
            <person name="Powell A.J."/>
            <person name="Barry K."/>
            <person name="Miller A.N."/>
            <person name="Grigoriev I.V."/>
            <person name="Debuchy R."/>
            <person name="Gladieux P."/>
            <person name="Thoren M.H."/>
            <person name="Johannesson H."/>
        </authorList>
    </citation>
    <scope>NUCLEOTIDE SEQUENCE</scope>
    <source>
        <strain evidence="2">CBS 955.72</strain>
    </source>
</reference>
<evidence type="ECO:0000256" key="1">
    <source>
        <dbReference type="SAM" id="Phobius"/>
    </source>
</evidence>
<protein>
    <submittedName>
        <fullName evidence="2">Uncharacterized protein</fullName>
    </submittedName>
</protein>
<feature type="transmembrane region" description="Helical" evidence="1">
    <location>
        <begin position="94"/>
        <end position="112"/>
    </location>
</feature>
<keyword evidence="3" id="KW-1185">Reference proteome</keyword>
<keyword evidence="1" id="KW-1133">Transmembrane helix</keyword>
<evidence type="ECO:0000313" key="3">
    <source>
        <dbReference type="Proteomes" id="UP001275084"/>
    </source>
</evidence>
<dbReference type="AlphaFoldDB" id="A0AAJ0MEW2"/>
<gene>
    <name evidence="2" type="ORF">B0T25DRAFT_545516</name>
</gene>
<dbReference type="PANTHER" id="PTHR35043:SF9">
    <property type="match status" value="1"/>
</dbReference>
<name>A0AAJ0MEW2_9PEZI</name>
<dbReference type="PANTHER" id="PTHR35043">
    <property type="entry name" value="TRANSCRIPTION FACTOR DOMAIN-CONTAINING PROTEIN"/>
    <property type="match status" value="1"/>
</dbReference>